<dbReference type="Proteomes" id="UP000683310">
    <property type="component" value="Chromosome"/>
</dbReference>
<accession>A0ABX8CWN2</accession>
<proteinExistence type="predicted"/>
<reference evidence="1 2" key="1">
    <citation type="submission" date="2021-04" db="EMBL/GenBank/DDBJ databases">
        <title>Nocardia tengchongensis.</title>
        <authorList>
            <person name="Zhuang k."/>
            <person name="Ran Y."/>
            <person name="Li W."/>
        </authorList>
    </citation>
    <scope>NUCLEOTIDE SEQUENCE [LARGE SCALE GENOMIC DNA]</scope>
    <source>
        <strain evidence="1 2">CFH S0057</strain>
    </source>
</reference>
<keyword evidence="2" id="KW-1185">Reference proteome</keyword>
<evidence type="ECO:0000313" key="2">
    <source>
        <dbReference type="Proteomes" id="UP000683310"/>
    </source>
</evidence>
<organism evidence="1 2">
    <name type="scientific">Nocardia tengchongensis</name>
    <dbReference type="NCBI Taxonomy" id="2055889"/>
    <lineage>
        <taxon>Bacteria</taxon>
        <taxon>Bacillati</taxon>
        <taxon>Actinomycetota</taxon>
        <taxon>Actinomycetes</taxon>
        <taxon>Mycobacteriales</taxon>
        <taxon>Nocardiaceae</taxon>
        <taxon>Nocardia</taxon>
    </lineage>
</organism>
<evidence type="ECO:0000313" key="1">
    <source>
        <dbReference type="EMBL" id="QVI22905.1"/>
    </source>
</evidence>
<dbReference type="EMBL" id="CP074371">
    <property type="protein sequence ID" value="QVI22905.1"/>
    <property type="molecule type" value="Genomic_DNA"/>
</dbReference>
<name>A0ABX8CWN2_9NOCA</name>
<sequence length="132" mass="15571">MTDEMGLALHTSATEAELEALNTQRNRLDGFWYRGPHAEQWRYLNRAFSTWAFAPEEARKHFEWAEYYRDEIGQDQLTAVQWRSVEQAQELSGNTFQVDYERNAPDTYRCAPGTPILRFGADRDRPPIERER</sequence>
<gene>
    <name evidence="1" type="ORF">KHQ06_08055</name>
</gene>
<protein>
    <submittedName>
        <fullName evidence="1">Uncharacterized protein</fullName>
    </submittedName>
</protein>